<keyword evidence="3" id="KW-1185">Reference proteome</keyword>
<feature type="signal peptide" evidence="1">
    <location>
        <begin position="1"/>
        <end position="20"/>
    </location>
</feature>
<evidence type="ECO:0000313" key="4">
    <source>
        <dbReference type="WBParaSite" id="Hba_05486"/>
    </source>
</evidence>
<evidence type="ECO:0000256" key="1">
    <source>
        <dbReference type="SAM" id="SignalP"/>
    </source>
</evidence>
<dbReference type="AlphaFoldDB" id="A0A1I7WKB8"/>
<dbReference type="InterPro" id="IPR036734">
    <property type="entry name" value="Neur_chan_lig-bd_sf"/>
</dbReference>
<dbReference type="WBParaSite" id="Hba_05486">
    <property type="protein sequence ID" value="Hba_05486"/>
    <property type="gene ID" value="Hba_05486"/>
</dbReference>
<evidence type="ECO:0000259" key="2">
    <source>
        <dbReference type="Pfam" id="PF02931"/>
    </source>
</evidence>
<dbReference type="PANTHER" id="PTHR18945">
    <property type="entry name" value="NEUROTRANSMITTER GATED ION CHANNEL"/>
    <property type="match status" value="1"/>
</dbReference>
<dbReference type="GO" id="GO:0005230">
    <property type="term" value="F:extracellular ligand-gated monoatomic ion channel activity"/>
    <property type="evidence" value="ECO:0007669"/>
    <property type="project" value="InterPro"/>
</dbReference>
<dbReference type="SUPFAM" id="SSF63712">
    <property type="entry name" value="Nicotinic receptor ligand binding domain-like"/>
    <property type="match status" value="1"/>
</dbReference>
<evidence type="ECO:0000313" key="3">
    <source>
        <dbReference type="Proteomes" id="UP000095283"/>
    </source>
</evidence>
<dbReference type="InterPro" id="IPR006201">
    <property type="entry name" value="Neur_channel"/>
</dbReference>
<dbReference type="Proteomes" id="UP000095283">
    <property type="component" value="Unplaced"/>
</dbReference>
<dbReference type="Pfam" id="PF02931">
    <property type="entry name" value="Neur_chan_LBD"/>
    <property type="match status" value="1"/>
</dbReference>
<accession>A0A1I7WKB8</accession>
<feature type="chain" id="PRO_5009310693" evidence="1">
    <location>
        <begin position="21"/>
        <end position="188"/>
    </location>
</feature>
<name>A0A1I7WKB8_HETBA</name>
<dbReference type="GO" id="GO:0016020">
    <property type="term" value="C:membrane"/>
    <property type="evidence" value="ECO:0007669"/>
    <property type="project" value="InterPro"/>
</dbReference>
<protein>
    <submittedName>
        <fullName evidence="4">Neur_chan_LBD domain-containing protein</fullName>
    </submittedName>
</protein>
<dbReference type="InterPro" id="IPR006202">
    <property type="entry name" value="Neur_chan_lig-bd"/>
</dbReference>
<feature type="domain" description="Neurotransmitter-gated ion-channel ligand-binding" evidence="2">
    <location>
        <begin position="26"/>
        <end position="116"/>
    </location>
</feature>
<sequence length="188" mass="22332">MRSKAVFYLIFFLKYHPILSSDDEFRLIQDLKNNYDAMERPVWNHSEAIRVNLRIFLQQLVDVDEKNQVLTMVVWTQSTWNDYKMKWDPKEYGNITNIQLANNLLWKPDILLFNSSIRCSKFAPFVAASSQMLLEIIHDGQQLVFTYFVPRFNCDHRNRVQSAVGCSTQLIFQDCPYCEVRPIQIRRD</sequence>
<proteinExistence type="predicted"/>
<dbReference type="GO" id="GO:0004888">
    <property type="term" value="F:transmembrane signaling receptor activity"/>
    <property type="evidence" value="ECO:0007669"/>
    <property type="project" value="InterPro"/>
</dbReference>
<organism evidence="3 4">
    <name type="scientific">Heterorhabditis bacteriophora</name>
    <name type="common">Entomopathogenic nematode worm</name>
    <dbReference type="NCBI Taxonomy" id="37862"/>
    <lineage>
        <taxon>Eukaryota</taxon>
        <taxon>Metazoa</taxon>
        <taxon>Ecdysozoa</taxon>
        <taxon>Nematoda</taxon>
        <taxon>Chromadorea</taxon>
        <taxon>Rhabditida</taxon>
        <taxon>Rhabditina</taxon>
        <taxon>Rhabditomorpha</taxon>
        <taxon>Strongyloidea</taxon>
        <taxon>Heterorhabditidae</taxon>
        <taxon>Heterorhabditis</taxon>
    </lineage>
</organism>
<dbReference type="Gene3D" id="2.70.170.10">
    <property type="entry name" value="Neurotransmitter-gated ion-channel ligand-binding domain"/>
    <property type="match status" value="1"/>
</dbReference>
<keyword evidence="1" id="KW-0732">Signal</keyword>
<reference evidence="4" key="1">
    <citation type="submission" date="2016-11" db="UniProtKB">
        <authorList>
            <consortium name="WormBaseParasite"/>
        </authorList>
    </citation>
    <scope>IDENTIFICATION</scope>
</reference>